<dbReference type="Proteomes" id="UP001367676">
    <property type="component" value="Unassembled WGS sequence"/>
</dbReference>
<sequence length="104" mass="11882">MTLLTQSSKLPKTKQLLNKSLTATIPTLNENPAEIMSKNTNEAIKQNEPSFPDFGELKKKVELPKPAKKYIAEIPQETNAREFAKKPMINVDNDPELSFFFFHF</sequence>
<evidence type="ECO:0000313" key="2">
    <source>
        <dbReference type="Proteomes" id="UP001367676"/>
    </source>
</evidence>
<reference evidence="1 2" key="1">
    <citation type="submission" date="2024-03" db="EMBL/GenBank/DDBJ databases">
        <title>Adaptation during the transition from Ophiocordyceps entomopathogen to insect associate is accompanied by gene loss and intensified selection.</title>
        <authorList>
            <person name="Ward C.M."/>
            <person name="Onetto C.A."/>
            <person name="Borneman A.R."/>
        </authorList>
    </citation>
    <scope>NUCLEOTIDE SEQUENCE [LARGE SCALE GENOMIC DNA]</scope>
    <source>
        <strain evidence="1">AWRI1</strain>
        <tissue evidence="1">Single Adult Female</tissue>
    </source>
</reference>
<organism evidence="1 2">
    <name type="scientific">Parthenolecanium corni</name>
    <dbReference type="NCBI Taxonomy" id="536013"/>
    <lineage>
        <taxon>Eukaryota</taxon>
        <taxon>Metazoa</taxon>
        <taxon>Ecdysozoa</taxon>
        <taxon>Arthropoda</taxon>
        <taxon>Hexapoda</taxon>
        <taxon>Insecta</taxon>
        <taxon>Pterygota</taxon>
        <taxon>Neoptera</taxon>
        <taxon>Paraneoptera</taxon>
        <taxon>Hemiptera</taxon>
        <taxon>Sternorrhyncha</taxon>
        <taxon>Coccoidea</taxon>
        <taxon>Coccidae</taxon>
        <taxon>Parthenolecanium</taxon>
    </lineage>
</organism>
<gene>
    <name evidence="1" type="ORF">V9T40_005968</name>
</gene>
<name>A0AAN9TVY4_9HEMI</name>
<accession>A0AAN9TVY4</accession>
<dbReference type="EMBL" id="JBBCAQ010000003">
    <property type="protein sequence ID" value="KAK7604782.1"/>
    <property type="molecule type" value="Genomic_DNA"/>
</dbReference>
<comment type="caution">
    <text evidence="1">The sequence shown here is derived from an EMBL/GenBank/DDBJ whole genome shotgun (WGS) entry which is preliminary data.</text>
</comment>
<keyword evidence="2" id="KW-1185">Reference proteome</keyword>
<evidence type="ECO:0000313" key="1">
    <source>
        <dbReference type="EMBL" id="KAK7604782.1"/>
    </source>
</evidence>
<proteinExistence type="predicted"/>
<dbReference type="AlphaFoldDB" id="A0AAN9TVY4"/>
<protein>
    <submittedName>
        <fullName evidence="1">Uncharacterized protein</fullName>
    </submittedName>
</protein>